<keyword evidence="5" id="KW-1185">Reference proteome</keyword>
<sequence length="369" mass="41744">MYANYENSLNVGREKFLRQQQHGELDKSTSYHDAPSVSGTADQQQCNENRFKCQTSANGRIRERLSAITKLKDNVVNGYTTEKSRQEAESHFGYSQSRRHSGAKDITASPSFSLRANRVVEDSFNYLDAELKHFDEKEKEPMQQQDWCPSTCNVTPSESAYRTSYQMYGNVGSAEVVQSPHSYWLHTSSAAQTIKEGFSPQCYSRTTPEQTAVFSISSETPFEQLQRSSTFVSDQCTGEEDRSQRSSQFHSSRCTVTSSPRPPSGPNHVPIFNARDNQNRTANDNLRHVRSPRNVVPPMEVIEVNSDPAATRESQNSVFKQFNDVSQNTPVDPEFRWRIRHRRLCAAILLTALVLAVAMISLAVALYYD</sequence>
<dbReference type="AlphaFoldDB" id="A0A085MM49"/>
<evidence type="ECO:0000256" key="1">
    <source>
        <dbReference type="SAM" id="MobiDB-lite"/>
    </source>
</evidence>
<dbReference type="Proteomes" id="UP000030758">
    <property type="component" value="Unassembled WGS sequence"/>
</dbReference>
<evidence type="ECO:0000313" key="3">
    <source>
        <dbReference type="EMBL" id="KFD58295.1"/>
    </source>
</evidence>
<feature type="compositionally biased region" description="Basic and acidic residues" evidence="1">
    <location>
        <begin position="19"/>
        <end position="30"/>
    </location>
</feature>
<reference evidence="3 5" key="1">
    <citation type="journal article" date="2014" name="Nat. Genet.">
        <title>Genome and transcriptome of the porcine whipworm Trichuris suis.</title>
        <authorList>
            <person name="Jex A.R."/>
            <person name="Nejsum P."/>
            <person name="Schwarz E.M."/>
            <person name="Hu L."/>
            <person name="Young N.D."/>
            <person name="Hall R.S."/>
            <person name="Korhonen P.K."/>
            <person name="Liao S."/>
            <person name="Thamsborg S."/>
            <person name="Xia J."/>
            <person name="Xu P."/>
            <person name="Wang S."/>
            <person name="Scheerlinck J.P."/>
            <person name="Hofmann A."/>
            <person name="Sternberg P.W."/>
            <person name="Wang J."/>
            <person name="Gasser R.B."/>
        </authorList>
    </citation>
    <scope>NUCLEOTIDE SEQUENCE [LARGE SCALE GENOMIC DNA]</scope>
    <source>
        <strain evidence="4">DCEP-RM93F</strain>
        <strain evidence="3">DCEP-RM93M</strain>
    </source>
</reference>
<feature type="region of interest" description="Disordered" evidence="1">
    <location>
        <begin position="80"/>
        <end position="106"/>
    </location>
</feature>
<name>A0A085MM49_9BILA</name>
<feature type="transmembrane region" description="Helical" evidence="2">
    <location>
        <begin position="344"/>
        <end position="368"/>
    </location>
</feature>
<feature type="region of interest" description="Disordered" evidence="1">
    <location>
        <begin position="236"/>
        <end position="268"/>
    </location>
</feature>
<evidence type="ECO:0000313" key="4">
    <source>
        <dbReference type="EMBL" id="KFD70561.1"/>
    </source>
</evidence>
<keyword evidence="2" id="KW-0472">Membrane</keyword>
<protein>
    <submittedName>
        <fullName evidence="3">Uncharacterized protein</fullName>
    </submittedName>
</protein>
<feature type="region of interest" description="Disordered" evidence="1">
    <location>
        <begin position="19"/>
        <end position="44"/>
    </location>
</feature>
<keyword evidence="2" id="KW-1133">Transmembrane helix</keyword>
<accession>A0A085MM49</accession>
<organism evidence="3 5">
    <name type="scientific">Trichuris suis</name>
    <name type="common">pig whipworm</name>
    <dbReference type="NCBI Taxonomy" id="68888"/>
    <lineage>
        <taxon>Eukaryota</taxon>
        <taxon>Metazoa</taxon>
        <taxon>Ecdysozoa</taxon>
        <taxon>Nematoda</taxon>
        <taxon>Enoplea</taxon>
        <taxon>Dorylaimia</taxon>
        <taxon>Trichinellida</taxon>
        <taxon>Trichuridae</taxon>
        <taxon>Trichuris</taxon>
    </lineage>
</organism>
<evidence type="ECO:0000313" key="5">
    <source>
        <dbReference type="Proteomes" id="UP000030764"/>
    </source>
</evidence>
<dbReference type="OrthoDB" id="10355286at2759"/>
<keyword evidence="2" id="KW-0812">Transmembrane</keyword>
<evidence type="ECO:0000256" key="2">
    <source>
        <dbReference type="SAM" id="Phobius"/>
    </source>
</evidence>
<dbReference type="EMBL" id="KL363185">
    <property type="protein sequence ID" value="KFD58295.1"/>
    <property type="molecule type" value="Genomic_DNA"/>
</dbReference>
<dbReference type="Proteomes" id="UP000030764">
    <property type="component" value="Unassembled WGS sequence"/>
</dbReference>
<feature type="non-terminal residue" evidence="3">
    <location>
        <position position="369"/>
    </location>
</feature>
<proteinExistence type="predicted"/>
<dbReference type="EMBL" id="KL367487">
    <property type="protein sequence ID" value="KFD70561.1"/>
    <property type="molecule type" value="Genomic_DNA"/>
</dbReference>
<gene>
    <name evidence="3" type="ORF">M513_01058</name>
    <name evidence="4" type="ORF">M514_01058</name>
</gene>